<dbReference type="SUPFAM" id="SSF53167">
    <property type="entry name" value="Purine and uridine phosphorylases"/>
    <property type="match status" value="1"/>
</dbReference>
<evidence type="ECO:0000256" key="8">
    <source>
        <dbReference type="ARBA" id="ARBA00022679"/>
    </source>
</evidence>
<evidence type="ECO:0000256" key="5">
    <source>
        <dbReference type="ARBA" id="ARBA00011886"/>
    </source>
</evidence>
<dbReference type="NCBIfam" id="NF006054">
    <property type="entry name" value="PRK08202.1"/>
    <property type="match status" value="1"/>
</dbReference>
<keyword evidence="8 10" id="KW-0808">Transferase</keyword>
<evidence type="ECO:0000256" key="1">
    <source>
        <dbReference type="ARBA" id="ARBA00002678"/>
    </source>
</evidence>
<feature type="domain" description="Nucleoside phosphorylase" evidence="11">
    <location>
        <begin position="28"/>
        <end position="263"/>
    </location>
</feature>
<dbReference type="PANTHER" id="PTHR11904:SF9">
    <property type="entry name" value="PURINE NUCLEOSIDE PHOSPHORYLASE-RELATED"/>
    <property type="match status" value="1"/>
</dbReference>
<evidence type="ECO:0000256" key="3">
    <source>
        <dbReference type="ARBA" id="ARBA00006751"/>
    </source>
</evidence>
<dbReference type="GO" id="GO:0004731">
    <property type="term" value="F:purine-nucleoside phosphorylase activity"/>
    <property type="evidence" value="ECO:0007669"/>
    <property type="project" value="UniProtKB-EC"/>
</dbReference>
<dbReference type="PANTHER" id="PTHR11904">
    <property type="entry name" value="METHYLTHIOADENOSINE/PURINE NUCLEOSIDE PHOSPHORYLASE"/>
    <property type="match status" value="1"/>
</dbReference>
<comment type="pathway">
    <text evidence="2 10">Purine metabolism; purine nucleoside salvage.</text>
</comment>
<organism evidence="12 13">
    <name type="scientific">Actinomadura fibrosa</name>
    <dbReference type="NCBI Taxonomy" id="111802"/>
    <lineage>
        <taxon>Bacteria</taxon>
        <taxon>Bacillati</taxon>
        <taxon>Actinomycetota</taxon>
        <taxon>Actinomycetes</taxon>
        <taxon>Streptosporangiales</taxon>
        <taxon>Thermomonosporaceae</taxon>
        <taxon>Actinomadura</taxon>
    </lineage>
</organism>
<evidence type="ECO:0000256" key="10">
    <source>
        <dbReference type="PIRNR" id="PIRNR000477"/>
    </source>
</evidence>
<evidence type="ECO:0000313" key="13">
    <source>
        <dbReference type="Proteomes" id="UP001597063"/>
    </source>
</evidence>
<dbReference type="InterPro" id="IPR011268">
    <property type="entry name" value="Purine_phosphorylase"/>
</dbReference>
<dbReference type="RefSeq" id="WP_131755580.1">
    <property type="nucleotide sequence ID" value="NZ_CAACUY010000006.1"/>
</dbReference>
<reference evidence="13" key="1">
    <citation type="journal article" date="2019" name="Int. J. Syst. Evol. Microbiol.">
        <title>The Global Catalogue of Microorganisms (GCM) 10K type strain sequencing project: providing services to taxonomists for standard genome sequencing and annotation.</title>
        <authorList>
            <consortium name="The Broad Institute Genomics Platform"/>
            <consortium name="The Broad Institute Genome Sequencing Center for Infectious Disease"/>
            <person name="Wu L."/>
            <person name="Ma J."/>
        </authorList>
    </citation>
    <scope>NUCLEOTIDE SEQUENCE [LARGE SCALE GENOMIC DNA]</scope>
    <source>
        <strain evidence="13">JCM 9371</strain>
    </source>
</reference>
<dbReference type="NCBIfam" id="TIGR01697">
    <property type="entry name" value="PNPH-PUNA-XAPA"/>
    <property type="match status" value="1"/>
</dbReference>
<dbReference type="InterPro" id="IPR011269">
    <property type="entry name" value="PUNP"/>
</dbReference>
<comment type="catalytic activity">
    <reaction evidence="9">
        <text>a purine 2'-deoxy-D-ribonucleoside + phosphate = a purine nucleobase + 2-deoxy-alpha-D-ribose 1-phosphate</text>
        <dbReference type="Rhea" id="RHEA:36431"/>
        <dbReference type="ChEBI" id="CHEBI:26386"/>
        <dbReference type="ChEBI" id="CHEBI:43474"/>
        <dbReference type="ChEBI" id="CHEBI:57259"/>
        <dbReference type="ChEBI" id="CHEBI:142361"/>
        <dbReference type="EC" id="2.4.2.1"/>
    </reaction>
</comment>
<sequence>MSNDAFARARAAADELRARTSIDSFDVALVMGSGWVPAADALGEPLAELPFTELPGFAPPAVEGHAGRLRIVEVGGRRALVFLGRTHLYEGRGVDAVVHGVRTALAAGAGTVVLTNAAGGLRPEHQRVGDPVLISDHLNLSGANPLTGPTFLDLTEAYSGRLRALAKEVDPTLSEGVYAAFRGPTYETPAEIRMLRAMGADMIGMSTVLETIAAREGGADVLGISLVTNIAAGLSDEPLDHEEVLAAGRAAAGRMGALLGTVLSKI</sequence>
<comment type="caution">
    <text evidence="12">The sequence shown here is derived from an EMBL/GenBank/DDBJ whole genome shotgun (WGS) entry which is preliminary data.</text>
</comment>
<dbReference type="Gene3D" id="3.40.50.1580">
    <property type="entry name" value="Nucleoside phosphorylase domain"/>
    <property type="match status" value="1"/>
</dbReference>
<dbReference type="EC" id="2.4.2.1" evidence="5 10"/>
<dbReference type="PIRSF" id="PIRSF000477">
    <property type="entry name" value="PurNPase"/>
    <property type="match status" value="1"/>
</dbReference>
<dbReference type="NCBIfam" id="TIGR01698">
    <property type="entry name" value="PUNP"/>
    <property type="match status" value="1"/>
</dbReference>
<protein>
    <recommendedName>
        <fullName evidence="6 10">Purine nucleoside phosphorylase</fullName>
        <ecNumber evidence="5 10">2.4.2.1</ecNumber>
    </recommendedName>
    <alternativeName>
        <fullName evidence="10">Inosine-guanosine phosphorylase</fullName>
    </alternativeName>
</protein>
<comment type="similarity">
    <text evidence="3 10">Belongs to the PNP/MTAP phosphorylase family.</text>
</comment>
<evidence type="ECO:0000313" key="12">
    <source>
        <dbReference type="EMBL" id="MFD0685452.1"/>
    </source>
</evidence>
<comment type="subunit">
    <text evidence="4">Homotrimer.</text>
</comment>
<evidence type="ECO:0000256" key="9">
    <source>
        <dbReference type="ARBA" id="ARBA00048556"/>
    </source>
</evidence>
<evidence type="ECO:0000256" key="2">
    <source>
        <dbReference type="ARBA" id="ARBA00005058"/>
    </source>
</evidence>
<keyword evidence="13" id="KW-1185">Reference proteome</keyword>
<dbReference type="InterPro" id="IPR035994">
    <property type="entry name" value="Nucleoside_phosphorylase_sf"/>
</dbReference>
<dbReference type="EMBL" id="JBHTGP010000006">
    <property type="protein sequence ID" value="MFD0685452.1"/>
    <property type="molecule type" value="Genomic_DNA"/>
</dbReference>
<evidence type="ECO:0000259" key="11">
    <source>
        <dbReference type="Pfam" id="PF01048"/>
    </source>
</evidence>
<dbReference type="InterPro" id="IPR000845">
    <property type="entry name" value="Nucleoside_phosphorylase_d"/>
</dbReference>
<keyword evidence="7 10" id="KW-0328">Glycosyltransferase</keyword>
<evidence type="ECO:0000256" key="7">
    <source>
        <dbReference type="ARBA" id="ARBA00022676"/>
    </source>
</evidence>
<evidence type="ECO:0000256" key="4">
    <source>
        <dbReference type="ARBA" id="ARBA00011233"/>
    </source>
</evidence>
<proteinExistence type="inferred from homology"/>
<name>A0ABW2XHJ3_9ACTN</name>
<gene>
    <name evidence="12" type="ORF">ACFQZM_13155</name>
</gene>
<accession>A0ABW2XHJ3</accession>
<comment type="function">
    <text evidence="1">The purine nucleoside phosphorylases catalyze the phosphorolytic breakdown of the N-glycosidic bond in the beta-(deoxy)ribonucleoside molecules, with the formation of the corresponding free purine bases and pentose-1-phosphate. Cleaves guanosine, inosine, 2'-deoxyguanosine and 2'-deoxyinosine.</text>
</comment>
<dbReference type="InterPro" id="IPR018099">
    <property type="entry name" value="Purine_phosphorylase-2_CS"/>
</dbReference>
<dbReference type="Proteomes" id="UP001597063">
    <property type="component" value="Unassembled WGS sequence"/>
</dbReference>
<dbReference type="PROSITE" id="PS01240">
    <property type="entry name" value="PNP_MTAP_2"/>
    <property type="match status" value="1"/>
</dbReference>
<evidence type="ECO:0000256" key="6">
    <source>
        <dbReference type="ARBA" id="ARBA00013834"/>
    </source>
</evidence>
<dbReference type="Pfam" id="PF01048">
    <property type="entry name" value="PNP_UDP_1"/>
    <property type="match status" value="1"/>
</dbReference>
<dbReference type="CDD" id="cd09009">
    <property type="entry name" value="PNP-EcPNPII_like"/>
    <property type="match status" value="1"/>
</dbReference>